<evidence type="ECO:0000313" key="3">
    <source>
        <dbReference type="Proteomes" id="UP001347796"/>
    </source>
</evidence>
<gene>
    <name evidence="2" type="ORF">SNE40_018399</name>
</gene>
<protein>
    <recommendedName>
        <fullName evidence="1">Mutator-like transposase domain-containing protein</fullName>
    </recommendedName>
</protein>
<dbReference type="Proteomes" id="UP001347796">
    <property type="component" value="Unassembled WGS sequence"/>
</dbReference>
<reference evidence="2 3" key="1">
    <citation type="submission" date="2024-01" db="EMBL/GenBank/DDBJ databases">
        <title>The genome of the rayed Mediterranean limpet Patella caerulea (Linnaeus, 1758).</title>
        <authorList>
            <person name="Anh-Thu Weber A."/>
            <person name="Halstead-Nussloch G."/>
        </authorList>
    </citation>
    <scope>NUCLEOTIDE SEQUENCE [LARGE SCALE GENOMIC DNA]</scope>
    <source>
        <strain evidence="2">AATW-2023a</strain>
        <tissue evidence="2">Whole specimen</tissue>
    </source>
</reference>
<dbReference type="Pfam" id="PF20700">
    <property type="entry name" value="Mutator"/>
    <property type="match status" value="1"/>
</dbReference>
<sequence length="657" mass="73745">MKGERKRQAGRFLSGHKVLFKRQRLQATSGTQTEYNIPSTSKCHTETAGFNIHPLFGQDSPGSHRILRPRSEKKGDNYHFEALPIEGNRIVDIVKMLEMWNSVIRGHVKQKPKTCSLPNFVLATEEKWGAAWKCSVKCTKCGFTSPVHKLYSEVHTGKRGPKPASVNLTLQSGLMDTPISNSRARLLMADLDIPPPARNSMQKLTNYVNTKTARLNTLSMREKITEVKSINARGGAMDPNVINVAVDGRYNCITIGHSKKPGQGASQAIALACETNTEHKYILAAVMQNKLCWIGAWMKGKGMQVECPGGHEGCTANLVTEAPLSELDMGRALGTEFALQNVLIKFATTDGDGRAAQGIEESLQYLHPMWKVERLADPTHLAASQFRQCSNAKFSDNMFPGKTKLEKGKFKKILSQDVKARCSLIVKNLLKDHCGNIQELKKRLPKILQATILCYDGDCSKCRVHSVVCNGNLRSNWWIRSMFLAANKFTSLQMEDNDKFILNEILKIRLSEEAIIKTRFNTNTQKCEALNRSLSVSLPKNVNYGRNAMGRLSSTILRNNIGIKGSTEGKANYLGAKLSSKTRHSLTRMENERKYYSQYKNRPAVKKRNLFTRGRKLYSFAKYKQSHSVESGYKKGQLDFQNRAITDNSLEDHSYCQ</sequence>
<dbReference type="EMBL" id="JAZGQO010000013">
    <property type="protein sequence ID" value="KAK6171991.1"/>
    <property type="molecule type" value="Genomic_DNA"/>
</dbReference>
<proteinExistence type="predicted"/>
<name>A0AAN8J7K1_PATCE</name>
<feature type="domain" description="Mutator-like transposase" evidence="1">
    <location>
        <begin position="87"/>
        <end position="464"/>
    </location>
</feature>
<evidence type="ECO:0000259" key="1">
    <source>
        <dbReference type="Pfam" id="PF20700"/>
    </source>
</evidence>
<accession>A0AAN8J7K1</accession>
<comment type="caution">
    <text evidence="2">The sequence shown here is derived from an EMBL/GenBank/DDBJ whole genome shotgun (WGS) entry which is preliminary data.</text>
</comment>
<organism evidence="2 3">
    <name type="scientific">Patella caerulea</name>
    <name type="common">Rayed Mediterranean limpet</name>
    <dbReference type="NCBI Taxonomy" id="87958"/>
    <lineage>
        <taxon>Eukaryota</taxon>
        <taxon>Metazoa</taxon>
        <taxon>Spiralia</taxon>
        <taxon>Lophotrochozoa</taxon>
        <taxon>Mollusca</taxon>
        <taxon>Gastropoda</taxon>
        <taxon>Patellogastropoda</taxon>
        <taxon>Patelloidea</taxon>
        <taxon>Patellidae</taxon>
        <taxon>Patella</taxon>
    </lineage>
</organism>
<keyword evidence="3" id="KW-1185">Reference proteome</keyword>
<evidence type="ECO:0000313" key="2">
    <source>
        <dbReference type="EMBL" id="KAK6171991.1"/>
    </source>
</evidence>
<dbReference type="AlphaFoldDB" id="A0AAN8J7K1"/>
<dbReference type="InterPro" id="IPR049012">
    <property type="entry name" value="Mutator_transp_dom"/>
</dbReference>